<organism evidence="3 4">
    <name type="scientific">Drouetiella hepatica Uher 2000/2452</name>
    <dbReference type="NCBI Taxonomy" id="904376"/>
    <lineage>
        <taxon>Bacteria</taxon>
        <taxon>Bacillati</taxon>
        <taxon>Cyanobacteriota</taxon>
        <taxon>Cyanophyceae</taxon>
        <taxon>Oculatellales</taxon>
        <taxon>Oculatellaceae</taxon>
        <taxon>Drouetiella</taxon>
    </lineage>
</organism>
<dbReference type="PANTHER" id="PTHR43329">
    <property type="entry name" value="EPOXIDE HYDROLASE"/>
    <property type="match status" value="1"/>
</dbReference>
<reference evidence="3" key="1">
    <citation type="submission" date="2021-05" db="EMBL/GenBank/DDBJ databases">
        <authorList>
            <person name="Pietrasiak N."/>
            <person name="Ward R."/>
            <person name="Stajich J.E."/>
            <person name="Kurbessoian T."/>
        </authorList>
    </citation>
    <scope>NUCLEOTIDE SEQUENCE</scope>
    <source>
        <strain evidence="3">UHER 2000/2452</strain>
    </source>
</reference>
<dbReference type="InterPro" id="IPR029058">
    <property type="entry name" value="AB_hydrolase_fold"/>
</dbReference>
<comment type="caution">
    <text evidence="3">The sequence shown here is derived from an EMBL/GenBank/DDBJ whole genome shotgun (WGS) entry which is preliminary data.</text>
</comment>
<feature type="domain" description="AB hydrolase-1" evidence="2">
    <location>
        <begin position="34"/>
        <end position="275"/>
    </location>
</feature>
<dbReference type="InterPro" id="IPR000639">
    <property type="entry name" value="Epox_hydrolase-like"/>
</dbReference>
<dbReference type="PRINTS" id="PR00111">
    <property type="entry name" value="ABHYDROLASE"/>
</dbReference>
<sequence length="294" mass="33554">MKLVTDSKNLPWQHNYITTKGVRLHYVTQGEGELMLFLHGFPEFWYSWRHQIPEFAQNYKVVAIDLRGYNDSDKPADPKAYGMSHLVADVEGVIRGLGYDRCILVGHDWGGAIAWSFAYAHPELCDQLIVLNLPHPAKFASGLMTPQQLLKSWYIFFFQIPVLPELLLQANDYRLIAEAFKGMAIDKTAFSPADLEAYKDAAAKRGALTAMVNYYRNALQSGGDRQWGILKVPTLLIWGEQDMALGIELTYGTEEYVENLTIRYIPNCSHWVQQEQPQLVNQYMREFLADSAVK</sequence>
<dbReference type="AlphaFoldDB" id="A0A951QFE7"/>
<protein>
    <submittedName>
        <fullName evidence="3">Alpha/beta hydrolase</fullName>
    </submittedName>
</protein>
<dbReference type="Gene3D" id="3.40.50.1820">
    <property type="entry name" value="alpha/beta hydrolase"/>
    <property type="match status" value="1"/>
</dbReference>
<evidence type="ECO:0000259" key="2">
    <source>
        <dbReference type="Pfam" id="PF00561"/>
    </source>
</evidence>
<evidence type="ECO:0000256" key="1">
    <source>
        <dbReference type="ARBA" id="ARBA00022801"/>
    </source>
</evidence>
<dbReference type="EMBL" id="JAHHHD010000027">
    <property type="protein sequence ID" value="MBW4660924.1"/>
    <property type="molecule type" value="Genomic_DNA"/>
</dbReference>
<dbReference type="InterPro" id="IPR000073">
    <property type="entry name" value="AB_hydrolase_1"/>
</dbReference>
<dbReference type="Pfam" id="PF00561">
    <property type="entry name" value="Abhydrolase_1"/>
    <property type="match status" value="1"/>
</dbReference>
<dbReference type="SUPFAM" id="SSF53474">
    <property type="entry name" value="alpha/beta-Hydrolases"/>
    <property type="match status" value="1"/>
</dbReference>
<evidence type="ECO:0000313" key="3">
    <source>
        <dbReference type="EMBL" id="MBW4660924.1"/>
    </source>
</evidence>
<evidence type="ECO:0000313" key="4">
    <source>
        <dbReference type="Proteomes" id="UP000757435"/>
    </source>
</evidence>
<gene>
    <name evidence="3" type="ORF">KME15_19795</name>
</gene>
<keyword evidence="1 3" id="KW-0378">Hydrolase</keyword>
<name>A0A951QFE7_9CYAN</name>
<proteinExistence type="predicted"/>
<dbReference type="Proteomes" id="UP000757435">
    <property type="component" value="Unassembled WGS sequence"/>
</dbReference>
<reference evidence="3" key="2">
    <citation type="journal article" date="2022" name="Microbiol. Resour. Announc.">
        <title>Metagenome Sequencing to Explore Phylogenomics of Terrestrial Cyanobacteria.</title>
        <authorList>
            <person name="Ward R.D."/>
            <person name="Stajich J.E."/>
            <person name="Johansen J.R."/>
            <person name="Huntemann M."/>
            <person name="Clum A."/>
            <person name="Foster B."/>
            <person name="Foster B."/>
            <person name="Roux S."/>
            <person name="Palaniappan K."/>
            <person name="Varghese N."/>
            <person name="Mukherjee S."/>
            <person name="Reddy T.B.K."/>
            <person name="Daum C."/>
            <person name="Copeland A."/>
            <person name="Chen I.A."/>
            <person name="Ivanova N.N."/>
            <person name="Kyrpides N.C."/>
            <person name="Shapiro N."/>
            <person name="Eloe-Fadrosh E.A."/>
            <person name="Pietrasiak N."/>
        </authorList>
    </citation>
    <scope>NUCLEOTIDE SEQUENCE</scope>
    <source>
        <strain evidence="3">UHER 2000/2452</strain>
    </source>
</reference>
<dbReference type="GO" id="GO:0016787">
    <property type="term" value="F:hydrolase activity"/>
    <property type="evidence" value="ECO:0007669"/>
    <property type="project" value="UniProtKB-KW"/>
</dbReference>
<accession>A0A951QFE7</accession>
<dbReference type="PRINTS" id="PR00412">
    <property type="entry name" value="EPOXHYDRLASE"/>
</dbReference>